<name>A0A9X4XKA2_9BRAD</name>
<proteinExistence type="predicted"/>
<evidence type="ECO:0000256" key="1">
    <source>
        <dbReference type="SAM" id="MobiDB-lite"/>
    </source>
</evidence>
<gene>
    <name evidence="2" type="ORF">GJ689_05845</name>
</gene>
<organism evidence="2 3">
    <name type="scientific">Rhodoplanes serenus</name>
    <dbReference type="NCBI Taxonomy" id="200615"/>
    <lineage>
        <taxon>Bacteria</taxon>
        <taxon>Pseudomonadati</taxon>
        <taxon>Pseudomonadota</taxon>
        <taxon>Alphaproteobacteria</taxon>
        <taxon>Hyphomicrobiales</taxon>
        <taxon>Nitrobacteraceae</taxon>
        <taxon>Rhodoplanes</taxon>
    </lineage>
</organism>
<comment type="caution">
    <text evidence="2">The sequence shown here is derived from an EMBL/GenBank/DDBJ whole genome shotgun (WGS) entry which is preliminary data.</text>
</comment>
<dbReference type="AlphaFoldDB" id="A0A9X4XKA2"/>
<evidence type="ECO:0000313" key="2">
    <source>
        <dbReference type="EMBL" id="MTW15726.1"/>
    </source>
</evidence>
<evidence type="ECO:0000313" key="3">
    <source>
        <dbReference type="Proteomes" id="UP000438991"/>
    </source>
</evidence>
<reference evidence="2 3" key="1">
    <citation type="submission" date="2019-11" db="EMBL/GenBank/DDBJ databases">
        <title>Whole-genome sequence of Rhodoplanes serenus DSM 18633, type strain.</title>
        <authorList>
            <person name="Kyndt J.A."/>
            <person name="Meyer T.E."/>
        </authorList>
    </citation>
    <scope>NUCLEOTIDE SEQUENCE [LARGE SCALE GENOMIC DNA]</scope>
    <source>
        <strain evidence="2 3">DSM 18633</strain>
    </source>
</reference>
<dbReference type="RefSeq" id="WP_155478898.1">
    <property type="nucleotide sequence ID" value="NZ_WNKV01000003.1"/>
</dbReference>
<accession>A0A9X4XKA2</accession>
<dbReference type="Proteomes" id="UP000438991">
    <property type="component" value="Unassembled WGS sequence"/>
</dbReference>
<protein>
    <submittedName>
        <fullName evidence="2">Uncharacterized protein</fullName>
    </submittedName>
</protein>
<sequence>MPKSPRDRTPADLLGDELMAERASALGRLGRGLEQALADLKAHDAAAPAAAGDPAGADARRRERRMLIDAAAHALWLLMVQRESCGLRDARALMRDYGVPAEVQSRAGAVLTPPPTERPRRRRGPW</sequence>
<dbReference type="EMBL" id="WNKV01000003">
    <property type="protein sequence ID" value="MTW15726.1"/>
    <property type="molecule type" value="Genomic_DNA"/>
</dbReference>
<feature type="region of interest" description="Disordered" evidence="1">
    <location>
        <begin position="106"/>
        <end position="126"/>
    </location>
</feature>